<evidence type="ECO:0000313" key="2">
    <source>
        <dbReference type="EMBL" id="MBV4536834.1"/>
    </source>
</evidence>
<sequence>MSGRYGSPEHGEFLPGIVMPPEIHGLLRKRIAEIETCDTAVNCLIAQARAESLVEALEVLKALPAHAIERLYLAIEHSAQVRLAELGSQG</sequence>
<proteinExistence type="predicted"/>
<reference evidence="1" key="2">
    <citation type="submission" date="2020-07" db="EMBL/GenBank/DDBJ databases">
        <authorList>
            <person name="Lood C."/>
            <person name="Girard L."/>
        </authorList>
    </citation>
    <scope>NUCLEOTIDE SEQUENCE</scope>
    <source>
        <strain evidence="1">SWRI10</strain>
    </source>
</reference>
<reference evidence="2" key="3">
    <citation type="submission" date="2021-06" db="EMBL/GenBank/DDBJ databases">
        <title>Updating the genus Pseudomonas: Description of 43 new species and partition of the Pseudomonas putida group.</title>
        <authorList>
            <person name="Girard L."/>
            <person name="Lood C."/>
            <person name="Vandamme P."/>
            <person name="Rokni-Zadeh H."/>
            <person name="Van Noort V."/>
            <person name="Hofte M."/>
            <person name="Lavigne R."/>
            <person name="De Mot R."/>
        </authorList>
    </citation>
    <scope>NUCLEOTIDE SEQUENCE</scope>
    <source>
        <strain evidence="2">SWRI10</strain>
    </source>
</reference>
<gene>
    <name evidence="2" type="ORF">HU737_012650</name>
    <name evidence="1" type="ORF">HU737_11535</name>
</gene>
<evidence type="ECO:0000313" key="1">
    <source>
        <dbReference type="EMBL" id="MBC3441318.1"/>
    </source>
</evidence>
<comment type="caution">
    <text evidence="1">The sequence shown here is derived from an EMBL/GenBank/DDBJ whole genome shotgun (WGS) entry which is preliminary data.</text>
</comment>
<dbReference type="EMBL" id="JABWRE020000001">
    <property type="protein sequence ID" value="MBV4536834.1"/>
    <property type="molecule type" value="Genomic_DNA"/>
</dbReference>
<name>A0A923G1I0_9PSED</name>
<reference evidence="1" key="1">
    <citation type="journal article" date="2020" name="Microorganisms">
        <title>Reliable Identification of Environmental Pseudomonas Isolates Using the rpoD Gene.</title>
        <authorList>
            <consortium name="The Broad Institute Genome Sequencing Platform"/>
            <person name="Girard L."/>
            <person name="Lood C."/>
            <person name="Rokni-Zadeh H."/>
            <person name="van Noort V."/>
            <person name="Lavigne R."/>
            <person name="De Mot R."/>
        </authorList>
    </citation>
    <scope>NUCLEOTIDE SEQUENCE</scope>
    <source>
        <strain evidence="1">SWRI10</strain>
    </source>
</reference>
<dbReference type="EMBL" id="JABWRE010000007">
    <property type="protein sequence ID" value="MBC3441318.1"/>
    <property type="molecule type" value="Genomic_DNA"/>
</dbReference>
<organism evidence="1">
    <name type="scientific">Pseudomonas urmiensis</name>
    <dbReference type="NCBI Taxonomy" id="2745493"/>
    <lineage>
        <taxon>Bacteria</taxon>
        <taxon>Pseudomonadati</taxon>
        <taxon>Pseudomonadota</taxon>
        <taxon>Gammaproteobacteria</taxon>
        <taxon>Pseudomonadales</taxon>
        <taxon>Pseudomonadaceae</taxon>
        <taxon>Pseudomonas</taxon>
    </lineage>
</organism>
<protein>
    <submittedName>
        <fullName evidence="1">Uncharacterized protein</fullName>
    </submittedName>
</protein>
<dbReference type="Proteomes" id="UP000599879">
    <property type="component" value="Unassembled WGS sequence"/>
</dbReference>
<dbReference type="AlphaFoldDB" id="A0A923G1I0"/>
<accession>A0A923G1I0</accession>